<dbReference type="PANTHER" id="PTHR13754:SF13">
    <property type="entry name" value="METALLO-BETA-LACTAMASE SUPERFAMILY PROTEIN (AFU_ORTHOLOGUE AFUA_3G07630)"/>
    <property type="match status" value="1"/>
</dbReference>
<dbReference type="AlphaFoldDB" id="A0A498RA10"/>
<sequence>MSTDNMTKIDIGRIKGLKVKVISETGWFNNKVLLSDIEKAGGMSISQYEIPWTDTGVKEGYKGNNAGGFSTLIEVELLDGSKKKILLDTGWNPSWMEKRFQEEGIDKMLTRKEIDFMVCSHEHFDHFWGIEATTKYYPDIPIYVPRGFYQEGFDLLQGKAFLKANVKNAYPHTGKITVLDSGKVTQLFPGAALVTFDVPIICRVFGEQAFLFNIQDKGIVLITGCCHMGIISFLQYVKETIAGGEKIYGIQGGLHISPFENLEPQYDAFILSLRDYGIEKIASNHCTGYLAVEKMIQANLPVIKGTARNGSKWNSYLGNGDELIFA</sequence>
<feature type="domain" description="Metallo-beta-lactamase" evidence="1">
    <location>
        <begin position="67"/>
        <end position="255"/>
    </location>
</feature>
<proteinExistence type="predicted"/>
<dbReference type="Gene3D" id="3.60.15.10">
    <property type="entry name" value="Ribonuclease Z/Hydroxyacylglutathione hydrolase-like"/>
    <property type="match status" value="1"/>
</dbReference>
<protein>
    <submittedName>
        <fullName evidence="2">Metallo-beta-lactamase</fullName>
    </submittedName>
</protein>
<dbReference type="SUPFAM" id="SSF56281">
    <property type="entry name" value="Metallo-hydrolase/oxidoreductase"/>
    <property type="match status" value="1"/>
</dbReference>
<dbReference type="InterPro" id="IPR001279">
    <property type="entry name" value="Metallo-B-lactamas"/>
</dbReference>
<dbReference type="Proteomes" id="UP000277811">
    <property type="component" value="Unassembled WGS sequence"/>
</dbReference>
<dbReference type="InterPro" id="IPR041712">
    <property type="entry name" value="DHPS-like_MBL-fold"/>
</dbReference>
<dbReference type="OrthoDB" id="9803916at2"/>
<accession>A0A498RA10</accession>
<gene>
    <name evidence="2" type="ORF">LUCI_3646</name>
</gene>
<dbReference type="EMBL" id="UPPP01000088">
    <property type="protein sequence ID" value="VBB08374.1"/>
    <property type="molecule type" value="Genomic_DNA"/>
</dbReference>
<keyword evidence="3" id="KW-1185">Reference proteome</keyword>
<dbReference type="Pfam" id="PF00753">
    <property type="entry name" value="Lactamase_B"/>
    <property type="match status" value="1"/>
</dbReference>
<dbReference type="SMART" id="SM00849">
    <property type="entry name" value="Lactamase_B"/>
    <property type="match status" value="1"/>
</dbReference>
<name>A0A498RA10_9FIRM</name>
<organism evidence="2 3">
    <name type="scientific">Lucifera butyrica</name>
    <dbReference type="NCBI Taxonomy" id="1351585"/>
    <lineage>
        <taxon>Bacteria</taxon>
        <taxon>Bacillati</taxon>
        <taxon>Bacillota</taxon>
        <taxon>Negativicutes</taxon>
        <taxon>Veillonellales</taxon>
        <taxon>Veillonellaceae</taxon>
        <taxon>Lucifera</taxon>
    </lineage>
</organism>
<evidence type="ECO:0000313" key="3">
    <source>
        <dbReference type="Proteomes" id="UP000277811"/>
    </source>
</evidence>
<dbReference type="InterPro" id="IPR052926">
    <property type="entry name" value="Metallo-beta-lactamase_dom"/>
</dbReference>
<evidence type="ECO:0000313" key="2">
    <source>
        <dbReference type="EMBL" id="VBB08374.1"/>
    </source>
</evidence>
<dbReference type="GO" id="GO:0016740">
    <property type="term" value="F:transferase activity"/>
    <property type="evidence" value="ECO:0007669"/>
    <property type="project" value="TreeGrafter"/>
</dbReference>
<reference evidence="2 3" key="1">
    <citation type="submission" date="2018-06" db="EMBL/GenBank/DDBJ databases">
        <authorList>
            <person name="Strepis N."/>
        </authorList>
    </citation>
    <scope>NUCLEOTIDE SEQUENCE [LARGE SCALE GENOMIC DNA]</scope>
    <source>
        <strain evidence="2">LUCI</strain>
    </source>
</reference>
<dbReference type="RefSeq" id="WP_122629277.1">
    <property type="nucleotide sequence ID" value="NZ_UPPP01000088.1"/>
</dbReference>
<dbReference type="CDD" id="cd07713">
    <property type="entry name" value="DHPS-like_MBL-fold"/>
    <property type="match status" value="1"/>
</dbReference>
<evidence type="ECO:0000259" key="1">
    <source>
        <dbReference type="SMART" id="SM00849"/>
    </source>
</evidence>
<dbReference type="PANTHER" id="PTHR13754">
    <property type="entry name" value="METALLO-BETA-LACTAMASE SUPERFAMILY PROTEIN"/>
    <property type="match status" value="1"/>
</dbReference>
<dbReference type="InterPro" id="IPR036866">
    <property type="entry name" value="RibonucZ/Hydroxyglut_hydro"/>
</dbReference>